<evidence type="ECO:0000313" key="2">
    <source>
        <dbReference type="EMBL" id="OEV34720.1"/>
    </source>
</evidence>
<accession>A0A1E7N1Z1</accession>
<organism evidence="2 3">
    <name type="scientific">Kitasatospora aureofaciens</name>
    <name type="common">Streptomyces aureofaciens</name>
    <dbReference type="NCBI Taxonomy" id="1894"/>
    <lineage>
        <taxon>Bacteria</taxon>
        <taxon>Bacillati</taxon>
        <taxon>Actinomycetota</taxon>
        <taxon>Actinomycetes</taxon>
        <taxon>Kitasatosporales</taxon>
        <taxon>Streptomycetaceae</taxon>
        <taxon>Kitasatospora</taxon>
    </lineage>
</organism>
<reference evidence="2" key="1">
    <citation type="submission" date="2016-08" db="EMBL/GenBank/DDBJ databases">
        <title>Sequencing, Assembly and Comparative Genomics of S. aureofaciens ATCC 10762.</title>
        <authorList>
            <person name="Gradnigo J.S."/>
            <person name="Johnson N."/>
            <person name="Somerville G.A."/>
        </authorList>
    </citation>
    <scope>NUCLEOTIDE SEQUENCE [LARGE SCALE GENOMIC DNA]</scope>
    <source>
        <strain evidence="2">ATCC 10762</strain>
    </source>
</reference>
<dbReference type="Proteomes" id="UP000037395">
    <property type="component" value="Unassembled WGS sequence"/>
</dbReference>
<name>A0A1E7N1Z1_KITAU</name>
<evidence type="ECO:0000313" key="3">
    <source>
        <dbReference type="Proteomes" id="UP000037395"/>
    </source>
</evidence>
<gene>
    <name evidence="2" type="ORF">HS99_0009540</name>
</gene>
<dbReference type="EMBL" id="JPRF03000043">
    <property type="protein sequence ID" value="OEV34720.1"/>
    <property type="molecule type" value="Genomic_DNA"/>
</dbReference>
<dbReference type="AlphaFoldDB" id="A0A1E7N1Z1"/>
<feature type="region of interest" description="Disordered" evidence="1">
    <location>
        <begin position="1"/>
        <end position="24"/>
    </location>
</feature>
<evidence type="ECO:0000256" key="1">
    <source>
        <dbReference type="SAM" id="MobiDB-lite"/>
    </source>
</evidence>
<comment type="caution">
    <text evidence="2">The sequence shown here is derived from an EMBL/GenBank/DDBJ whole genome shotgun (WGS) entry which is preliminary data.</text>
</comment>
<sequence length="70" mass="6937">MAAAALSKTATGPSPWPCKKSPAQNRGRCARAALTAGPVGANSFGYTSVIGLPDLGPAAAAEYGWTCIAS</sequence>
<protein>
    <submittedName>
        <fullName evidence="2">Uncharacterized protein</fullName>
    </submittedName>
</protein>
<proteinExistence type="predicted"/>
<keyword evidence="3" id="KW-1185">Reference proteome</keyword>